<evidence type="ECO:0000313" key="1">
    <source>
        <dbReference type="EMBL" id="KAG0419289.1"/>
    </source>
</evidence>
<keyword evidence="2" id="KW-1185">Reference proteome</keyword>
<organism evidence="1 2">
    <name type="scientific">Ixodes persulcatus</name>
    <name type="common">Taiga tick</name>
    <dbReference type="NCBI Taxonomy" id="34615"/>
    <lineage>
        <taxon>Eukaryota</taxon>
        <taxon>Metazoa</taxon>
        <taxon>Ecdysozoa</taxon>
        <taxon>Arthropoda</taxon>
        <taxon>Chelicerata</taxon>
        <taxon>Arachnida</taxon>
        <taxon>Acari</taxon>
        <taxon>Parasitiformes</taxon>
        <taxon>Ixodida</taxon>
        <taxon>Ixodoidea</taxon>
        <taxon>Ixodidae</taxon>
        <taxon>Ixodinae</taxon>
        <taxon>Ixodes</taxon>
    </lineage>
</organism>
<sequence>PDNLDVVFDAVVEVVLEFVLKVDLEVILDVVFNVVPWDVAPDVILNVVFESISLRIQELRMHARFVDEFSYPLFLKKFKALCFCDIFEVCDRYRMLERQLLVLFGRTELLQDFLDHFENTRVGRPQKDPRFTISMWNRKRVTEVSLPRTNNVENWHQVFESSIGEKPHKCAVCGKAFSQSSNLITHSRKHTGFKPFACDVCGRAFQRKVDLRRHKETQHADIRPI</sequence>
<protein>
    <submittedName>
        <fullName evidence="1">Uncharacterized protein</fullName>
    </submittedName>
</protein>
<reference evidence="1 2" key="1">
    <citation type="journal article" date="2020" name="Cell">
        <title>Large-Scale Comparative Analyses of Tick Genomes Elucidate Their Genetic Diversity and Vector Capacities.</title>
        <authorList>
            <consortium name="Tick Genome and Microbiome Consortium (TIGMIC)"/>
            <person name="Jia N."/>
            <person name="Wang J."/>
            <person name="Shi W."/>
            <person name="Du L."/>
            <person name="Sun Y."/>
            <person name="Zhan W."/>
            <person name="Jiang J.F."/>
            <person name="Wang Q."/>
            <person name="Zhang B."/>
            <person name="Ji P."/>
            <person name="Bell-Sakyi L."/>
            <person name="Cui X.M."/>
            <person name="Yuan T.T."/>
            <person name="Jiang B.G."/>
            <person name="Yang W.F."/>
            <person name="Lam T.T."/>
            <person name="Chang Q.C."/>
            <person name="Ding S.J."/>
            <person name="Wang X.J."/>
            <person name="Zhu J.G."/>
            <person name="Ruan X.D."/>
            <person name="Zhao L."/>
            <person name="Wei J.T."/>
            <person name="Ye R.Z."/>
            <person name="Que T.C."/>
            <person name="Du C.H."/>
            <person name="Zhou Y.H."/>
            <person name="Cheng J.X."/>
            <person name="Dai P.F."/>
            <person name="Guo W.B."/>
            <person name="Han X.H."/>
            <person name="Huang E.J."/>
            <person name="Li L.F."/>
            <person name="Wei W."/>
            <person name="Gao Y.C."/>
            <person name="Liu J.Z."/>
            <person name="Shao H.Z."/>
            <person name="Wang X."/>
            <person name="Wang C.C."/>
            <person name="Yang T.C."/>
            <person name="Huo Q.B."/>
            <person name="Li W."/>
            <person name="Chen H.Y."/>
            <person name="Chen S.E."/>
            <person name="Zhou L.G."/>
            <person name="Ni X.B."/>
            <person name="Tian J.H."/>
            <person name="Sheng Y."/>
            <person name="Liu T."/>
            <person name="Pan Y.S."/>
            <person name="Xia L.Y."/>
            <person name="Li J."/>
            <person name="Zhao F."/>
            <person name="Cao W.C."/>
        </authorList>
    </citation>
    <scope>NUCLEOTIDE SEQUENCE [LARGE SCALE GENOMIC DNA]</scope>
    <source>
        <strain evidence="1">Iper-2018</strain>
    </source>
</reference>
<feature type="non-terminal residue" evidence="1">
    <location>
        <position position="1"/>
    </location>
</feature>
<name>A0AC60PHD6_IXOPE</name>
<proteinExistence type="predicted"/>
<gene>
    <name evidence="1" type="ORF">HPB47_004216</name>
</gene>
<dbReference type="Proteomes" id="UP000805193">
    <property type="component" value="Unassembled WGS sequence"/>
</dbReference>
<comment type="caution">
    <text evidence="1">The sequence shown here is derived from an EMBL/GenBank/DDBJ whole genome shotgun (WGS) entry which is preliminary data.</text>
</comment>
<dbReference type="EMBL" id="JABSTQ010010641">
    <property type="protein sequence ID" value="KAG0419289.1"/>
    <property type="molecule type" value="Genomic_DNA"/>
</dbReference>
<accession>A0AC60PHD6</accession>
<evidence type="ECO:0000313" key="2">
    <source>
        <dbReference type="Proteomes" id="UP000805193"/>
    </source>
</evidence>